<organism evidence="6 7">
    <name type="scientific">Streptomyces atriruber</name>
    <dbReference type="NCBI Taxonomy" id="545121"/>
    <lineage>
        <taxon>Bacteria</taxon>
        <taxon>Bacillati</taxon>
        <taxon>Actinomycetota</taxon>
        <taxon>Actinomycetes</taxon>
        <taxon>Kitasatosporales</taxon>
        <taxon>Streptomycetaceae</taxon>
        <taxon>Streptomyces</taxon>
    </lineage>
</organism>
<dbReference type="RefSeq" id="WP_359345020.1">
    <property type="nucleotide sequence ID" value="NZ_JBEYXV010000002.1"/>
</dbReference>
<evidence type="ECO:0000256" key="3">
    <source>
        <dbReference type="SAM" id="MobiDB-lite"/>
    </source>
</evidence>
<feature type="domain" description="Aspartate/ornithine carbamoyltransferase carbamoyl-P binding" evidence="5">
    <location>
        <begin position="21"/>
        <end position="163"/>
    </location>
</feature>
<sequence length="353" mass="36738">MTRPAAALSRGAPPPVPETGLFSLADLPVETVARLAERTVELHHDPAAHARPLAGAAVGVLFARPSTRTRTAFTVAAVRLGGGPVAYGPGELQSSTSEFGESAEPVEDTGRSLGSMLDGLVARPAGTLDDLRLLSRHGHLPVVNAMTPEEHPSQGLCDLATLRLTLGRLDGLRLLYVGEGNATATALALALSGIPGCEATFACPPGYGLPAALLATAGKRAARSGATLTHRDSARSLPTGVDVVYTTRWQTTGGSRPDAAWRERFRPFHVDEEFMTRRPGALFLHDLPAHRGEEVSGAVLDGPRSVAWTQASMKLGCAMAVLEWALGEGNPHGQASVTPAPPDTPAASEASEA</sequence>
<comment type="similarity">
    <text evidence="2">Belongs to the aspartate/ornithine carbamoyltransferase superfamily.</text>
</comment>
<dbReference type="InterPro" id="IPR006132">
    <property type="entry name" value="Asp/Orn_carbamoyltranf_P-bd"/>
</dbReference>
<protein>
    <submittedName>
        <fullName evidence="6">Ornithine carbamoyltransferase</fullName>
    </submittedName>
</protein>
<keyword evidence="1 2" id="KW-0808">Transferase</keyword>
<dbReference type="SUPFAM" id="SSF53671">
    <property type="entry name" value="Aspartate/ornithine carbamoyltransferase"/>
    <property type="match status" value="1"/>
</dbReference>
<comment type="caution">
    <text evidence="6">The sequence shown here is derived from an EMBL/GenBank/DDBJ whole genome shotgun (WGS) entry which is preliminary data.</text>
</comment>
<evidence type="ECO:0000313" key="7">
    <source>
        <dbReference type="Proteomes" id="UP001551176"/>
    </source>
</evidence>
<accession>A0ABV3BG82</accession>
<gene>
    <name evidence="6" type="ORF">ABZ921_05250</name>
</gene>
<feature type="domain" description="Aspartate/ornithine carbamoyltransferase Asp/Orn-binding" evidence="4">
    <location>
        <begin position="170"/>
        <end position="324"/>
    </location>
</feature>
<dbReference type="EMBL" id="JBEYXV010000002">
    <property type="protein sequence ID" value="MEU6820014.1"/>
    <property type="molecule type" value="Genomic_DNA"/>
</dbReference>
<dbReference type="PRINTS" id="PR00101">
    <property type="entry name" value="ATCASE"/>
</dbReference>
<evidence type="ECO:0000256" key="2">
    <source>
        <dbReference type="RuleBase" id="RU003634"/>
    </source>
</evidence>
<dbReference type="InterPro" id="IPR006131">
    <property type="entry name" value="Asp_carbamoyltransf_Asp/Orn-bd"/>
</dbReference>
<dbReference type="PANTHER" id="PTHR45753">
    <property type="entry name" value="ORNITHINE CARBAMOYLTRANSFERASE, MITOCHONDRIAL"/>
    <property type="match status" value="1"/>
</dbReference>
<dbReference type="PANTHER" id="PTHR45753:SF3">
    <property type="entry name" value="ORNITHINE TRANSCARBAMYLASE, MITOCHONDRIAL"/>
    <property type="match status" value="1"/>
</dbReference>
<name>A0ABV3BG82_9ACTN</name>
<dbReference type="InterPro" id="IPR036901">
    <property type="entry name" value="Asp/Orn_carbamoylTrfase_sf"/>
</dbReference>
<dbReference type="Proteomes" id="UP001551176">
    <property type="component" value="Unassembled WGS sequence"/>
</dbReference>
<evidence type="ECO:0000313" key="6">
    <source>
        <dbReference type="EMBL" id="MEU6820014.1"/>
    </source>
</evidence>
<evidence type="ECO:0000259" key="5">
    <source>
        <dbReference type="Pfam" id="PF02729"/>
    </source>
</evidence>
<reference evidence="6 7" key="1">
    <citation type="submission" date="2024-06" db="EMBL/GenBank/DDBJ databases">
        <title>The Natural Products Discovery Center: Release of the First 8490 Sequenced Strains for Exploring Actinobacteria Biosynthetic Diversity.</title>
        <authorList>
            <person name="Kalkreuter E."/>
            <person name="Kautsar S.A."/>
            <person name="Yang D."/>
            <person name="Bader C.D."/>
            <person name="Teijaro C.N."/>
            <person name="Fluegel L."/>
            <person name="Davis C.M."/>
            <person name="Simpson J.R."/>
            <person name="Lauterbach L."/>
            <person name="Steele A.D."/>
            <person name="Gui C."/>
            <person name="Meng S."/>
            <person name="Li G."/>
            <person name="Viehrig K."/>
            <person name="Ye F."/>
            <person name="Su P."/>
            <person name="Kiefer A.F."/>
            <person name="Nichols A."/>
            <person name="Cepeda A.J."/>
            <person name="Yan W."/>
            <person name="Fan B."/>
            <person name="Jiang Y."/>
            <person name="Adhikari A."/>
            <person name="Zheng C.-J."/>
            <person name="Schuster L."/>
            <person name="Cowan T.M."/>
            <person name="Smanski M.J."/>
            <person name="Chevrette M.G."/>
            <person name="De Carvalho L.P.S."/>
            <person name="Shen B."/>
        </authorList>
    </citation>
    <scope>NUCLEOTIDE SEQUENCE [LARGE SCALE GENOMIC DNA]</scope>
    <source>
        <strain evidence="6 7">NPDC046838</strain>
    </source>
</reference>
<dbReference type="Pfam" id="PF02729">
    <property type="entry name" value="OTCace_N"/>
    <property type="match status" value="1"/>
</dbReference>
<evidence type="ECO:0000259" key="4">
    <source>
        <dbReference type="Pfam" id="PF00185"/>
    </source>
</evidence>
<feature type="region of interest" description="Disordered" evidence="3">
    <location>
        <begin position="332"/>
        <end position="353"/>
    </location>
</feature>
<proteinExistence type="inferred from homology"/>
<evidence type="ECO:0000256" key="1">
    <source>
        <dbReference type="ARBA" id="ARBA00022679"/>
    </source>
</evidence>
<keyword evidence="7" id="KW-1185">Reference proteome</keyword>
<dbReference type="InterPro" id="IPR006130">
    <property type="entry name" value="Asp/Orn_carbamoylTrfase"/>
</dbReference>
<dbReference type="Gene3D" id="3.40.50.1370">
    <property type="entry name" value="Aspartate/ornithine carbamoyltransferase"/>
    <property type="match status" value="2"/>
</dbReference>
<dbReference type="PRINTS" id="PR00100">
    <property type="entry name" value="AOTCASE"/>
</dbReference>
<dbReference type="Pfam" id="PF00185">
    <property type="entry name" value="OTCace"/>
    <property type="match status" value="1"/>
</dbReference>